<feature type="compositionally biased region" description="Basic and acidic residues" evidence="2">
    <location>
        <begin position="1637"/>
        <end position="1652"/>
    </location>
</feature>
<comment type="caution">
    <text evidence="3">The sequence shown here is derived from an EMBL/GenBank/DDBJ whole genome shotgun (WGS) entry which is preliminary data.</text>
</comment>
<feature type="compositionally biased region" description="Basic and acidic residues" evidence="2">
    <location>
        <begin position="2139"/>
        <end position="2154"/>
    </location>
</feature>
<feature type="region of interest" description="Disordered" evidence="2">
    <location>
        <begin position="2206"/>
        <end position="2314"/>
    </location>
</feature>
<feature type="region of interest" description="Disordered" evidence="2">
    <location>
        <begin position="2591"/>
        <end position="2612"/>
    </location>
</feature>
<keyword evidence="1" id="KW-0175">Coiled coil</keyword>
<feature type="compositionally biased region" description="Basic and acidic residues" evidence="2">
    <location>
        <begin position="2261"/>
        <end position="2275"/>
    </location>
</feature>
<feature type="compositionally biased region" description="Basic residues" evidence="2">
    <location>
        <begin position="701"/>
        <end position="714"/>
    </location>
</feature>
<dbReference type="RefSeq" id="XP_029221942.1">
    <property type="nucleotide sequence ID" value="XM_029359029.1"/>
</dbReference>
<feature type="compositionally biased region" description="Basic and acidic residues" evidence="2">
    <location>
        <begin position="1318"/>
        <end position="1335"/>
    </location>
</feature>
<feature type="compositionally biased region" description="Low complexity" evidence="2">
    <location>
        <begin position="800"/>
        <end position="814"/>
    </location>
</feature>
<feature type="compositionally biased region" description="Basic and acidic residues" evidence="2">
    <location>
        <begin position="1042"/>
        <end position="1052"/>
    </location>
</feature>
<feature type="compositionally biased region" description="Basic and acidic residues" evidence="2">
    <location>
        <begin position="1260"/>
        <end position="1287"/>
    </location>
</feature>
<feature type="region of interest" description="Disordered" evidence="2">
    <location>
        <begin position="1627"/>
        <end position="1654"/>
    </location>
</feature>
<gene>
    <name evidence="3" type="ORF">BESB_002740</name>
</gene>
<feature type="region of interest" description="Disordered" evidence="2">
    <location>
        <begin position="543"/>
        <end position="640"/>
    </location>
</feature>
<feature type="compositionally biased region" description="Low complexity" evidence="2">
    <location>
        <begin position="1515"/>
        <end position="1528"/>
    </location>
</feature>
<feature type="compositionally biased region" description="Polar residues" evidence="2">
    <location>
        <begin position="1378"/>
        <end position="1390"/>
    </location>
</feature>
<dbReference type="OrthoDB" id="332888at2759"/>
<feature type="compositionally biased region" description="Low complexity" evidence="2">
    <location>
        <begin position="1541"/>
        <end position="1570"/>
    </location>
</feature>
<feature type="compositionally biased region" description="Polar residues" evidence="2">
    <location>
        <begin position="718"/>
        <end position="727"/>
    </location>
</feature>
<name>A0A2A9MPF3_BESBE</name>
<feature type="compositionally biased region" description="Polar residues" evidence="2">
    <location>
        <begin position="1767"/>
        <end position="1783"/>
    </location>
</feature>
<dbReference type="EMBL" id="NWUJ01000001">
    <property type="protein sequence ID" value="PFH37933.1"/>
    <property type="molecule type" value="Genomic_DNA"/>
</dbReference>
<feature type="region of interest" description="Disordered" evidence="2">
    <location>
        <begin position="1"/>
        <end position="99"/>
    </location>
</feature>
<feature type="region of interest" description="Disordered" evidence="2">
    <location>
        <begin position="2331"/>
        <end position="2431"/>
    </location>
</feature>
<feature type="compositionally biased region" description="Basic and acidic residues" evidence="2">
    <location>
        <begin position="771"/>
        <end position="782"/>
    </location>
</feature>
<feature type="region of interest" description="Disordered" evidence="2">
    <location>
        <begin position="2065"/>
        <end position="2161"/>
    </location>
</feature>
<sequence length="2777" mass="294851">MRIVSRSPSVDAGRLRGSRRSAESGSASRPGTSSDPASDSSEASSSCSDSSASRSSRSSPSPDRDGRSRLGSPTPLSVGGEARDCGRPRRGEDGSGRRCLQRLSEDPAWPRPQSALTDLHCCRRLPVASGSLCCPLKPPCPSFAQPTTCGVRASRCASAGRAESLCSDCSLLDVYSPRNPCSNARSASAQRIGRKPLFSPSWQLAPTSDPRQASRVLPTHHSIPEALLRRAAAADAAAIQRRRVAARRQSSAAKKKTRQLRSGDTEKPRSLSACSASPGTSFGVKVKSVRSRKVKCSREGASKTTASFSPTAEAARALARALAAAAAPVAKALETAALFDRLGPGSGGEPKTAEGTAKATKRRPKPQSSAAFQRLTRSSASLTKHPNFSAGIDSSRASAIALLARATSTASRSAATTLSQSAEKLFAGTENVSTLRRALAPATPIESRRAASRKASQSPAAATAAAVAAVLAAAAALIEGAEVGGGCGCSERTLQLADEAKTCVARLEELSGASHQASTEPLSSGPREVSAVSTAALTAAQSAAASAEAAPRSLRRQGARSPAGEPGQPLHTAVPQEPHVASAKRLGTPCESFVRAGARRQRTFDTLPPAATGRAARPAERDKERGDEPGGRTQSALCIEEATRTQASFAGRWEAREGEVAGGSDKAVALSRRSSLRAQEAAQAAAEAAKEAAAAVALVRPRQRVRREKGRRSSPRVNHSSYETSSDPEAGGGDSRLPSRCEAGQPQAPPADGGRERERRTCAPTSSSSRTESRCSSREGSHGRQRRGGARSDVSRRRAPSASSRGALGAADGALPPPSTGRPTRREDRHAAQEQGSDSGDTASEGAYGQETEACQNISSTSACVVSLGFAHEDEALGGGDASAASLVPSRNTLLRAASGTQRELAERVPDEQPQHRWQARARRAPAAEQPKAAQEPSATRGAGAPQKEENAHARSQQSTNLPRTASSRADSLKTAPDGEYAPETKPARRPSPLASAADAESGARESLSAAHGEPPAPKREKKKSKKNRQESEPAASTALLADDRGRADERRKERKHAKAAQLEEPRDSVAAAPGETPGASLSPLERCEVSRRASSCGVEALEEPAGEQTPLQRKLSKSRKHADAMERAATGVAQAAKDAREAAAALSEVARQEVEEAAEEAERKRKTAMKREQAARSGEEEAAREVGEQRAGDAHPLSKREGKERRDKRKGTSAKEEVKHAEPGEGQEMRAREQGGNRASEEEPDGQTKTTKSAKKKREPGGEKSTHTEEKDARKKSEKTKAREDAEAAAAAKFFPAANQDGMTADNAGKKDKKKQRREETGDDGGKPGRDRQIAPDVDEADQTGNGLRAPSHALKILPRGLRARVERRAVCLAPQPSASSPPRLQQTRPLAPARCGGERQETESTPPGRERKPPRRPTPLATEAPQREAEAPPPRAATTSSEGHLTAGAGDADYATDSAVHPEAPEEDIGKPQAVAAADAPRDAGPATRRTNLKAQENEQPRASRAALRRPTARATEASEAATTPPVKVDCTRRAAKPGRPASAAEASGRSPRARAALSALAQNATQRTRARARKETGKTQPWRRMLQWEEEWRRQKSWRERQLWTARRAARNRLDAAGPLFLARPWTASGGARNPDRGREKGDRRDAKARALACRRALPAWLVRGEGPPSAGEDTEGGVGCEKEREPAAAAGRKAGETQQQETTTHTDEERKTEATGKPSKSHLPGADPAATPDLNDSDKENTRCEGKCICMRSEGEHLRDRSTTAGGISTRSPWAQNRNDTATPPCRLDSLAAASLACIPRPPAIAASLLQPCEWCAASDGAGSPAEAENRNSFQFSPDSPLRRSPAISSCKTATRCGQARAQSFASSGERNSLLSSGAAACGWLPLDADAASADAETLRRSAGETGESAQSRRQELEGACRQAKCREPRPVEARAAEGRRHQRQDGGKRKGSRQPSLRSSSRSTLQIVKVEARRLRTSRLAKKDLRRAAEKASKLERRLEALLRFAHCLSATPEQFLPPADALSKPGSPPRDGCALPGLVNVNEKDSSCDWLAAASPLPGASAQRSALPCDSMQNEKEEKEGNARGDSAGLTDVREASGEGARQRKAAETTHRPLNESNERQLATHAQRTRWRVRNDEPEEKQTTRDICDSPAGCDGIPRGLTLDLRGINTRRAVAALQASLREIRGATGLLLQAFGVRDEAVGNPTPPARVGIRHAEEGRSDSNADERRRLEDKLGEGEDAGDAGGARKNPLKGSDSETRSLLERDNDVNRTAGGRTDAQAKRDPAKRGSGSLAAAERPRSTARSLAKEAAADVAQLAEVCLAPSSSDGRNANESRSRRLAPPRRWSRLGTGESLSDRPFFSHTSPGELASHDAGASPRRGDDCSVSTLAAAPWDPDKRAPSTGDSRDTDTDARDSNTPSSAVSSASSALILEVLERCILSCERKEARVRQTRLGPELTREVDAARFYAIACQATPKHPLLLLAREAHPSEELPGSSAQSASLERLDANATGCAEWRRELQGYGGRQVAGGTDERGERDALGSSGAHGCGGAARMVSEVTKLRRTRRESVPSADGQIAHARRVRLPGQSAEDAPAGGETGRSKGPKGLEALKAFDLSPPPAIVLENALSADDVKELLAFRMQRTARLLKREPLLRAKLSEQRRCRSIARRDRAGGREGNSGARASAWIPEADATAAAEEGLAHEENELFRTCGSWTVREEIAETLLQEIAEEALEGAEDIVAQMLKKRAEQAELLAHALGRVRPRRPSPEA</sequence>
<feature type="compositionally biased region" description="Polar residues" evidence="2">
    <location>
        <begin position="954"/>
        <end position="970"/>
    </location>
</feature>
<feature type="region of interest" description="Disordered" evidence="2">
    <location>
        <begin position="1374"/>
        <end position="1584"/>
    </location>
</feature>
<feature type="compositionally biased region" description="Basic and acidic residues" evidence="2">
    <location>
        <begin position="81"/>
        <end position="96"/>
    </location>
</feature>
<dbReference type="KEGG" id="bbes:BESB_002740"/>
<feature type="region of interest" description="Disordered" evidence="2">
    <location>
        <begin position="696"/>
        <end position="853"/>
    </location>
</feature>
<feature type="region of interest" description="Disordered" evidence="2">
    <location>
        <begin position="1900"/>
        <end position="1970"/>
    </location>
</feature>
<feature type="compositionally biased region" description="Polar residues" evidence="2">
    <location>
        <begin position="513"/>
        <end position="522"/>
    </location>
</feature>
<feature type="compositionally biased region" description="Basic and acidic residues" evidence="2">
    <location>
        <begin position="904"/>
        <end position="915"/>
    </location>
</feature>
<organism evidence="3 4">
    <name type="scientific">Besnoitia besnoiti</name>
    <name type="common">Apicomplexan protozoan</name>
    <dbReference type="NCBI Taxonomy" id="94643"/>
    <lineage>
        <taxon>Eukaryota</taxon>
        <taxon>Sar</taxon>
        <taxon>Alveolata</taxon>
        <taxon>Apicomplexa</taxon>
        <taxon>Conoidasida</taxon>
        <taxon>Coccidia</taxon>
        <taxon>Eucoccidiorida</taxon>
        <taxon>Eimeriorina</taxon>
        <taxon>Sarcocystidae</taxon>
        <taxon>Besnoitia</taxon>
    </lineage>
</organism>
<feature type="region of interest" description="Disordered" evidence="2">
    <location>
        <begin position="1763"/>
        <end position="1783"/>
    </location>
</feature>
<protein>
    <submittedName>
        <fullName evidence="3">Uncharacterized protein</fullName>
    </submittedName>
</protein>
<feature type="compositionally biased region" description="Low complexity" evidence="2">
    <location>
        <begin position="1448"/>
        <end position="1461"/>
    </location>
</feature>
<feature type="region of interest" description="Disordered" evidence="2">
    <location>
        <begin position="1666"/>
        <end position="1745"/>
    </location>
</feature>
<evidence type="ECO:0000256" key="2">
    <source>
        <dbReference type="SAM" id="MobiDB-lite"/>
    </source>
</evidence>
<evidence type="ECO:0000313" key="4">
    <source>
        <dbReference type="Proteomes" id="UP000224006"/>
    </source>
</evidence>
<feature type="region of interest" description="Disordered" evidence="2">
    <location>
        <begin position="656"/>
        <end position="678"/>
    </location>
</feature>
<evidence type="ECO:0000313" key="3">
    <source>
        <dbReference type="EMBL" id="PFH37933.1"/>
    </source>
</evidence>
<feature type="compositionally biased region" description="Low complexity" evidence="2">
    <location>
        <begin position="1476"/>
        <end position="1492"/>
    </location>
</feature>
<reference evidence="3 4" key="1">
    <citation type="submission" date="2017-09" db="EMBL/GenBank/DDBJ databases">
        <title>Genome sequencing of Besnoitia besnoiti strain Bb-Ger1.</title>
        <authorList>
            <person name="Schares G."/>
            <person name="Venepally P."/>
            <person name="Lorenzi H.A."/>
        </authorList>
    </citation>
    <scope>NUCLEOTIDE SEQUENCE [LARGE SCALE GENOMIC DNA]</scope>
    <source>
        <strain evidence="3 4">Bb-Ger1</strain>
    </source>
</reference>
<dbReference type="STRING" id="94643.A0A2A9MPF3"/>
<feature type="compositionally biased region" description="Basic and acidic residues" evidence="2">
    <location>
        <begin position="1170"/>
        <end position="1206"/>
    </location>
</feature>
<dbReference type="VEuPathDB" id="ToxoDB:BESB_002740"/>
<dbReference type="GeneID" id="40305337"/>
<feature type="compositionally biased region" description="Basic and acidic residues" evidence="2">
    <location>
        <begin position="1708"/>
        <end position="1718"/>
    </location>
</feature>
<feature type="compositionally biased region" description="Low complexity" evidence="2">
    <location>
        <begin position="666"/>
        <end position="678"/>
    </location>
</feature>
<feature type="compositionally biased region" description="Basic and acidic residues" evidence="2">
    <location>
        <begin position="1214"/>
        <end position="1242"/>
    </location>
</feature>
<feature type="region of interest" description="Disordered" evidence="2">
    <location>
        <begin position="510"/>
        <end position="530"/>
    </location>
</feature>
<feature type="region of interest" description="Disordered" evidence="2">
    <location>
        <begin position="2531"/>
        <end position="2558"/>
    </location>
</feature>
<evidence type="ECO:0000256" key="1">
    <source>
        <dbReference type="SAM" id="Coils"/>
    </source>
</evidence>
<feature type="compositionally biased region" description="Low complexity" evidence="2">
    <location>
        <begin position="1289"/>
        <end position="1299"/>
    </location>
</feature>
<feature type="compositionally biased region" description="Low complexity" evidence="2">
    <location>
        <begin position="925"/>
        <end position="939"/>
    </location>
</feature>
<feature type="region of interest" description="Disordered" evidence="2">
    <location>
        <begin position="898"/>
        <end position="1360"/>
    </location>
</feature>
<keyword evidence="4" id="KW-1185">Reference proteome</keyword>
<proteinExistence type="predicted"/>
<feature type="compositionally biased region" description="Basic and acidic residues" evidence="2">
    <location>
        <begin position="2401"/>
        <end position="2421"/>
    </location>
</feature>
<dbReference type="Proteomes" id="UP000224006">
    <property type="component" value="Chromosome I"/>
</dbReference>
<feature type="compositionally biased region" description="Basic and acidic residues" evidence="2">
    <location>
        <begin position="2079"/>
        <end position="2089"/>
    </location>
</feature>
<feature type="region of interest" description="Disordered" evidence="2">
    <location>
        <begin position="1828"/>
        <end position="1851"/>
    </location>
</feature>
<feature type="compositionally biased region" description="Basic and acidic residues" evidence="2">
    <location>
        <begin position="2098"/>
        <end position="2125"/>
    </location>
</feature>
<accession>A0A2A9MPF3</accession>
<feature type="region of interest" description="Disordered" evidence="2">
    <location>
        <begin position="342"/>
        <end position="373"/>
    </location>
</feature>
<feature type="coiled-coil region" evidence="1">
    <location>
        <begin position="1983"/>
        <end position="2010"/>
    </location>
</feature>
<feature type="compositionally biased region" description="Low complexity" evidence="2">
    <location>
        <begin position="1958"/>
        <end position="1968"/>
    </location>
</feature>
<feature type="compositionally biased region" description="Basic and acidic residues" evidence="2">
    <location>
        <begin position="617"/>
        <end position="630"/>
    </location>
</feature>
<feature type="compositionally biased region" description="Basic and acidic residues" evidence="2">
    <location>
        <begin position="1915"/>
        <end position="1953"/>
    </location>
</feature>
<feature type="compositionally biased region" description="Low complexity" evidence="2">
    <location>
        <begin position="991"/>
        <end position="1000"/>
    </location>
</feature>
<feature type="region of interest" description="Disordered" evidence="2">
    <location>
        <begin position="245"/>
        <end position="279"/>
    </location>
</feature>
<feature type="compositionally biased region" description="Basic residues" evidence="2">
    <location>
        <begin position="2344"/>
        <end position="2353"/>
    </location>
</feature>
<feature type="compositionally biased region" description="Low complexity" evidence="2">
    <location>
        <begin position="23"/>
        <end position="61"/>
    </location>
</feature>
<feature type="compositionally biased region" description="Basic and acidic residues" evidence="2">
    <location>
        <begin position="2220"/>
        <end position="2243"/>
    </location>
</feature>